<dbReference type="AlphaFoldDB" id="A0A0E9RDD3"/>
<accession>A0A0E9RDD3</accession>
<reference evidence="1" key="1">
    <citation type="submission" date="2014-11" db="EMBL/GenBank/DDBJ databases">
        <authorList>
            <person name="Amaro Gonzalez C."/>
        </authorList>
    </citation>
    <scope>NUCLEOTIDE SEQUENCE</scope>
</reference>
<proteinExistence type="predicted"/>
<sequence>MQSRTQKNVCLSHGLLQILLELHKLKKPTTEKGPHI</sequence>
<protein>
    <submittedName>
        <fullName evidence="1">Uncharacterized protein</fullName>
    </submittedName>
</protein>
<organism evidence="1">
    <name type="scientific">Anguilla anguilla</name>
    <name type="common">European freshwater eel</name>
    <name type="synonym">Muraena anguilla</name>
    <dbReference type="NCBI Taxonomy" id="7936"/>
    <lineage>
        <taxon>Eukaryota</taxon>
        <taxon>Metazoa</taxon>
        <taxon>Chordata</taxon>
        <taxon>Craniata</taxon>
        <taxon>Vertebrata</taxon>
        <taxon>Euteleostomi</taxon>
        <taxon>Actinopterygii</taxon>
        <taxon>Neopterygii</taxon>
        <taxon>Teleostei</taxon>
        <taxon>Anguilliformes</taxon>
        <taxon>Anguillidae</taxon>
        <taxon>Anguilla</taxon>
    </lineage>
</organism>
<reference evidence="1" key="2">
    <citation type="journal article" date="2015" name="Fish Shellfish Immunol.">
        <title>Early steps in the European eel (Anguilla anguilla)-Vibrio vulnificus interaction in the gills: Role of the RtxA13 toxin.</title>
        <authorList>
            <person name="Callol A."/>
            <person name="Pajuelo D."/>
            <person name="Ebbesson L."/>
            <person name="Teles M."/>
            <person name="MacKenzie S."/>
            <person name="Amaro C."/>
        </authorList>
    </citation>
    <scope>NUCLEOTIDE SEQUENCE</scope>
</reference>
<evidence type="ECO:0000313" key="1">
    <source>
        <dbReference type="EMBL" id="JAH26490.1"/>
    </source>
</evidence>
<name>A0A0E9RDD3_ANGAN</name>
<dbReference type="EMBL" id="GBXM01082087">
    <property type="protein sequence ID" value="JAH26490.1"/>
    <property type="molecule type" value="Transcribed_RNA"/>
</dbReference>